<dbReference type="SUPFAM" id="SSF46689">
    <property type="entry name" value="Homeodomain-like"/>
    <property type="match status" value="1"/>
</dbReference>
<dbReference type="InterPro" id="IPR046955">
    <property type="entry name" value="PHR1-like"/>
</dbReference>
<evidence type="ECO:0000256" key="1">
    <source>
        <dbReference type="ARBA" id="ARBA00023015"/>
    </source>
</evidence>
<feature type="domain" description="HTH myb-type" evidence="4">
    <location>
        <begin position="13"/>
        <end position="72"/>
    </location>
</feature>
<proteinExistence type="predicted"/>
<organism evidence="5 6">
    <name type="scientific">Acrasis kona</name>
    <dbReference type="NCBI Taxonomy" id="1008807"/>
    <lineage>
        <taxon>Eukaryota</taxon>
        <taxon>Discoba</taxon>
        <taxon>Heterolobosea</taxon>
        <taxon>Tetramitia</taxon>
        <taxon>Eutetramitia</taxon>
        <taxon>Acrasidae</taxon>
        <taxon>Acrasis</taxon>
    </lineage>
</organism>
<dbReference type="PANTHER" id="PTHR31314:SF62">
    <property type="entry name" value="HTH MYB-TYPE DOMAIN-CONTAINING PROTEIN"/>
    <property type="match status" value="1"/>
</dbReference>
<dbReference type="InterPro" id="IPR001005">
    <property type="entry name" value="SANT/Myb"/>
</dbReference>
<dbReference type="PANTHER" id="PTHR31314">
    <property type="entry name" value="MYB FAMILY TRANSCRIPTION FACTOR PHL7-LIKE"/>
    <property type="match status" value="1"/>
</dbReference>
<keyword evidence="1" id="KW-0805">Transcription regulation</keyword>
<dbReference type="FunFam" id="1.10.10.60:FF:000007">
    <property type="entry name" value="Two-component response regulator"/>
    <property type="match status" value="1"/>
</dbReference>
<dbReference type="GO" id="GO:0003677">
    <property type="term" value="F:DNA binding"/>
    <property type="evidence" value="ECO:0007669"/>
    <property type="project" value="InterPro"/>
</dbReference>
<reference evidence="5 6" key="1">
    <citation type="submission" date="2024-03" db="EMBL/GenBank/DDBJ databases">
        <title>The Acrasis kona genome and developmental transcriptomes reveal deep origins of eukaryotic multicellular pathways.</title>
        <authorList>
            <person name="Sheikh S."/>
            <person name="Fu C.-J."/>
            <person name="Brown M.W."/>
            <person name="Baldauf S.L."/>
        </authorList>
    </citation>
    <scope>NUCLEOTIDE SEQUENCE [LARGE SCALE GENOMIC DNA]</scope>
    <source>
        <strain evidence="5 6">ATCC MYA-3509</strain>
    </source>
</reference>
<name>A0AAW2ZMD6_9EUKA</name>
<keyword evidence="6" id="KW-1185">Reference proteome</keyword>
<dbReference type="InterPro" id="IPR009057">
    <property type="entry name" value="Homeodomain-like_sf"/>
</dbReference>
<dbReference type="NCBIfam" id="TIGR01557">
    <property type="entry name" value="myb_SHAQKYF"/>
    <property type="match status" value="1"/>
</dbReference>
<protein>
    <submittedName>
        <fullName evidence="5">Transcription factor BOA</fullName>
    </submittedName>
</protein>
<sequence>MSEIVLSNLKNTDKDTKRIRWTSELHLLFVQAVESVGIKNATPKVICETMDCDGITKNHVKSHLQKYREAKAAGKTDTKRHQQKTEEFIEGDDDIIVTEQEEAVDSFDKRMEEIEGSLDSFLTNFTSK</sequence>
<gene>
    <name evidence="5" type="ORF">AKO1_009681</name>
</gene>
<evidence type="ECO:0000259" key="4">
    <source>
        <dbReference type="PROSITE" id="PS51294"/>
    </source>
</evidence>
<dbReference type="AlphaFoldDB" id="A0AAW2ZMD6"/>
<comment type="caution">
    <text evidence="5">The sequence shown here is derived from an EMBL/GenBank/DDBJ whole genome shotgun (WGS) entry which is preliminary data.</text>
</comment>
<keyword evidence="2" id="KW-0804">Transcription</keyword>
<dbReference type="InterPro" id="IPR006447">
    <property type="entry name" value="Myb_dom_plants"/>
</dbReference>
<evidence type="ECO:0000256" key="3">
    <source>
        <dbReference type="ARBA" id="ARBA00023242"/>
    </source>
</evidence>
<dbReference type="GO" id="GO:0003700">
    <property type="term" value="F:DNA-binding transcription factor activity"/>
    <property type="evidence" value="ECO:0007669"/>
    <property type="project" value="InterPro"/>
</dbReference>
<evidence type="ECO:0000313" key="6">
    <source>
        <dbReference type="Proteomes" id="UP001431209"/>
    </source>
</evidence>
<dbReference type="Proteomes" id="UP001431209">
    <property type="component" value="Unassembled WGS sequence"/>
</dbReference>
<evidence type="ECO:0000256" key="2">
    <source>
        <dbReference type="ARBA" id="ARBA00023163"/>
    </source>
</evidence>
<accession>A0AAW2ZMD6</accession>
<keyword evidence="3" id="KW-0539">Nucleus</keyword>
<dbReference type="Pfam" id="PF00249">
    <property type="entry name" value="Myb_DNA-binding"/>
    <property type="match status" value="1"/>
</dbReference>
<dbReference type="InterPro" id="IPR017930">
    <property type="entry name" value="Myb_dom"/>
</dbReference>
<dbReference type="PROSITE" id="PS51294">
    <property type="entry name" value="HTH_MYB"/>
    <property type="match status" value="1"/>
</dbReference>
<dbReference type="Gene3D" id="1.10.10.60">
    <property type="entry name" value="Homeodomain-like"/>
    <property type="match status" value="1"/>
</dbReference>
<evidence type="ECO:0000313" key="5">
    <source>
        <dbReference type="EMBL" id="KAL0490675.1"/>
    </source>
</evidence>
<dbReference type="EMBL" id="JAOPGA020001709">
    <property type="protein sequence ID" value="KAL0490675.1"/>
    <property type="molecule type" value="Genomic_DNA"/>
</dbReference>